<gene>
    <name evidence="2" type="ORF">KEH51_05705</name>
</gene>
<dbReference type="Proteomes" id="UP000680045">
    <property type="component" value="Unassembled WGS sequence"/>
</dbReference>
<organism evidence="2 3">
    <name type="scientific">Peribacillus frigoritolerans</name>
    <dbReference type="NCBI Taxonomy" id="450367"/>
    <lineage>
        <taxon>Bacteria</taxon>
        <taxon>Bacillati</taxon>
        <taxon>Bacillota</taxon>
        <taxon>Bacilli</taxon>
        <taxon>Bacillales</taxon>
        <taxon>Bacillaceae</taxon>
        <taxon>Peribacillus</taxon>
    </lineage>
</organism>
<dbReference type="InterPro" id="IPR001296">
    <property type="entry name" value="Glyco_trans_1"/>
</dbReference>
<reference evidence="2" key="1">
    <citation type="submission" date="2021-04" db="EMBL/GenBank/DDBJ databases">
        <title>Whole genome sequencing of Enterococci isolates from hospitalized patients.</title>
        <authorList>
            <person name="Ogoti B.M."/>
            <person name="Onyambu F.G."/>
        </authorList>
    </citation>
    <scope>NUCLEOTIDE SEQUENCE</scope>
    <source>
        <strain evidence="2">242</strain>
    </source>
</reference>
<name>A0A941FQG9_9BACI</name>
<dbReference type="AlphaFoldDB" id="A0A941FQG9"/>
<protein>
    <submittedName>
        <fullName evidence="2">Glycosyltransferase</fullName>
    </submittedName>
</protein>
<dbReference type="SUPFAM" id="SSF53756">
    <property type="entry name" value="UDP-Glycosyltransferase/glycogen phosphorylase"/>
    <property type="match status" value="1"/>
</dbReference>
<feature type="domain" description="Glycosyl transferase family 1" evidence="1">
    <location>
        <begin position="1"/>
        <end position="62"/>
    </location>
</feature>
<sequence>MTSLSESFPLVLLEGARSGLPAITSDVGGVQELIPDRSKGWITDIGNVEQLKLAICNALELKIRDLTKIGLDLQKFAKTTFL</sequence>
<accession>A0A941FQG9</accession>
<comment type="caution">
    <text evidence="2">The sequence shown here is derived from an EMBL/GenBank/DDBJ whole genome shotgun (WGS) entry which is preliminary data.</text>
</comment>
<dbReference type="Gene3D" id="3.40.50.2000">
    <property type="entry name" value="Glycogen Phosphorylase B"/>
    <property type="match status" value="1"/>
</dbReference>
<dbReference type="Pfam" id="PF00534">
    <property type="entry name" value="Glycos_transf_1"/>
    <property type="match status" value="1"/>
</dbReference>
<dbReference type="EMBL" id="JAGTPW010000007">
    <property type="protein sequence ID" value="MBR8644307.1"/>
    <property type="molecule type" value="Genomic_DNA"/>
</dbReference>
<dbReference type="GO" id="GO:0016757">
    <property type="term" value="F:glycosyltransferase activity"/>
    <property type="evidence" value="ECO:0007669"/>
    <property type="project" value="InterPro"/>
</dbReference>
<proteinExistence type="predicted"/>
<evidence type="ECO:0000259" key="1">
    <source>
        <dbReference type="Pfam" id="PF00534"/>
    </source>
</evidence>
<evidence type="ECO:0000313" key="3">
    <source>
        <dbReference type="Proteomes" id="UP000680045"/>
    </source>
</evidence>
<evidence type="ECO:0000313" key="2">
    <source>
        <dbReference type="EMBL" id="MBR8644307.1"/>
    </source>
</evidence>